<evidence type="ECO:0000313" key="1">
    <source>
        <dbReference type="EMBL" id="MBW72173.1"/>
    </source>
</evidence>
<organism evidence="1">
    <name type="scientific">Anopheles darlingi</name>
    <name type="common">Mosquito</name>
    <dbReference type="NCBI Taxonomy" id="43151"/>
    <lineage>
        <taxon>Eukaryota</taxon>
        <taxon>Metazoa</taxon>
        <taxon>Ecdysozoa</taxon>
        <taxon>Arthropoda</taxon>
        <taxon>Hexapoda</taxon>
        <taxon>Insecta</taxon>
        <taxon>Pterygota</taxon>
        <taxon>Neoptera</taxon>
        <taxon>Endopterygota</taxon>
        <taxon>Diptera</taxon>
        <taxon>Nematocera</taxon>
        <taxon>Culicoidea</taxon>
        <taxon>Culicidae</taxon>
        <taxon>Anophelinae</taxon>
        <taxon>Anopheles</taxon>
    </lineage>
</organism>
<name>A0A2M4D3N1_ANODA</name>
<proteinExistence type="predicted"/>
<dbReference type="AlphaFoldDB" id="A0A2M4D3N1"/>
<sequence length="101" mass="10909">MAQCYPPVADIAAPAVAVVALVGPHCNAASDCALYFHHLLAGSLIQTHPLARASRELAVAVHLDHRFAGGDDADDPAHIFDRLSRHHRCVGILFPWVSHYP</sequence>
<reference evidence="1" key="1">
    <citation type="submission" date="2018-01" db="EMBL/GenBank/DDBJ databases">
        <title>An insight into the sialome of Amazonian anophelines.</title>
        <authorList>
            <person name="Ribeiro J.M."/>
            <person name="Scarpassa V."/>
            <person name="Calvo E."/>
        </authorList>
    </citation>
    <scope>NUCLEOTIDE SEQUENCE</scope>
</reference>
<dbReference type="EMBL" id="GGFL01007995">
    <property type="protein sequence ID" value="MBW72173.1"/>
    <property type="molecule type" value="Transcribed_RNA"/>
</dbReference>
<accession>A0A2M4D3N1</accession>
<protein>
    <submittedName>
        <fullName evidence="1">Putative secreted protein</fullName>
    </submittedName>
</protein>